<keyword evidence="2" id="KW-0238">DNA-binding</keyword>
<proteinExistence type="predicted"/>
<dbReference type="VEuPathDB" id="FungiDB:BO83DRAFT_415346"/>
<keyword evidence="5" id="KW-0175">Coiled coil</keyword>
<dbReference type="GO" id="GO:0008270">
    <property type="term" value="F:zinc ion binding"/>
    <property type="evidence" value="ECO:0007669"/>
    <property type="project" value="InterPro"/>
</dbReference>
<gene>
    <name evidence="7" type="ORF">BO83DRAFT_415346</name>
</gene>
<reference evidence="7" key="1">
    <citation type="submission" date="2016-12" db="EMBL/GenBank/DDBJ databases">
        <title>The genomes of Aspergillus section Nigri reveals drivers in fungal speciation.</title>
        <authorList>
            <consortium name="DOE Joint Genome Institute"/>
            <person name="Vesth T.C."/>
            <person name="Nybo J."/>
            <person name="Theobald S."/>
            <person name="Brandl J."/>
            <person name="Frisvad J.C."/>
            <person name="Nielsen K.F."/>
            <person name="Lyhne E.K."/>
            <person name="Kogle M.E."/>
            <person name="Kuo A."/>
            <person name="Riley R."/>
            <person name="Clum A."/>
            <person name="Nolan M."/>
            <person name="Lipzen A."/>
            <person name="Salamov A."/>
            <person name="Henrissat B."/>
            <person name="Wiebenga A."/>
            <person name="De vries R.P."/>
            <person name="Grigoriev I.V."/>
            <person name="Mortensen U.H."/>
            <person name="Andersen M.R."/>
            <person name="Baker S.E."/>
        </authorList>
    </citation>
    <scope>NUCLEOTIDE SEQUENCE</scope>
    <source>
        <strain evidence="7">CBS 122712</strain>
    </source>
</reference>
<dbReference type="GO" id="GO:0000981">
    <property type="term" value="F:DNA-binding transcription factor activity, RNA polymerase II-specific"/>
    <property type="evidence" value="ECO:0007669"/>
    <property type="project" value="InterPro"/>
</dbReference>
<keyword evidence="8" id="KW-1185">Reference proteome</keyword>
<evidence type="ECO:0000256" key="6">
    <source>
        <dbReference type="SAM" id="MobiDB-lite"/>
    </source>
</evidence>
<dbReference type="EMBL" id="MSFU01000006">
    <property type="protein sequence ID" value="PWY78887.1"/>
    <property type="molecule type" value="Genomic_DNA"/>
</dbReference>
<organism evidence="7 8">
    <name type="scientific">Aspergillus eucalypticola (strain CBS 122712 / IBT 29274)</name>
    <dbReference type="NCBI Taxonomy" id="1448314"/>
    <lineage>
        <taxon>Eukaryota</taxon>
        <taxon>Fungi</taxon>
        <taxon>Dikarya</taxon>
        <taxon>Ascomycota</taxon>
        <taxon>Pezizomycotina</taxon>
        <taxon>Eurotiomycetes</taxon>
        <taxon>Eurotiomycetidae</taxon>
        <taxon>Eurotiales</taxon>
        <taxon>Aspergillaceae</taxon>
        <taxon>Aspergillus</taxon>
        <taxon>Aspergillus subgen. Circumdati</taxon>
    </lineage>
</organism>
<feature type="region of interest" description="Disordered" evidence="6">
    <location>
        <begin position="1"/>
        <end position="54"/>
    </location>
</feature>
<dbReference type="GeneID" id="37056591"/>
<dbReference type="GO" id="GO:0003677">
    <property type="term" value="F:DNA binding"/>
    <property type="evidence" value="ECO:0007669"/>
    <property type="project" value="UniProtKB-KW"/>
</dbReference>
<feature type="coiled-coil region" evidence="5">
    <location>
        <begin position="87"/>
        <end position="114"/>
    </location>
</feature>
<keyword evidence="3" id="KW-0804">Transcription</keyword>
<evidence type="ECO:0000256" key="5">
    <source>
        <dbReference type="SAM" id="Coils"/>
    </source>
</evidence>
<protein>
    <recommendedName>
        <fullName evidence="9">Zn(2)-C6 fungal-type domain-containing protein</fullName>
    </recommendedName>
</protein>
<keyword evidence="1" id="KW-0805">Transcription regulation</keyword>
<evidence type="ECO:0000313" key="7">
    <source>
        <dbReference type="EMBL" id="PWY78887.1"/>
    </source>
</evidence>
<sequence>MPTSLPNRPKSRPTASCLPCRTRKVKVNRSPPLQSHPIPSHPIPSNQSPSSRGRCNQCNRLQPCETCNARNIAHECKYAVPDEDRQAIAQAEMIAELRAEVNRLRQQISDHEYDHEHNVNHEESIMGGEGNVLEDGGLLIERLENGESLGEEDDDDELGRVYRILKDGEWEKVREVVGRIRGDIITTTTTTTISV</sequence>
<feature type="compositionally biased region" description="Low complexity" evidence="6">
    <location>
        <begin position="30"/>
        <end position="51"/>
    </location>
</feature>
<evidence type="ECO:0000256" key="1">
    <source>
        <dbReference type="ARBA" id="ARBA00023015"/>
    </source>
</evidence>
<name>A0A317W0Z2_ASPEC</name>
<accession>A0A317W0Z2</accession>
<evidence type="ECO:0008006" key="9">
    <source>
        <dbReference type="Google" id="ProtNLM"/>
    </source>
</evidence>
<evidence type="ECO:0000256" key="3">
    <source>
        <dbReference type="ARBA" id="ARBA00023163"/>
    </source>
</evidence>
<dbReference type="RefSeq" id="XP_025390679.1">
    <property type="nucleotide sequence ID" value="XM_025534629.1"/>
</dbReference>
<evidence type="ECO:0000256" key="4">
    <source>
        <dbReference type="ARBA" id="ARBA00023242"/>
    </source>
</evidence>
<keyword evidence="4" id="KW-0539">Nucleus</keyword>
<dbReference type="OrthoDB" id="4159781at2759"/>
<dbReference type="Gene3D" id="4.10.240.10">
    <property type="entry name" value="Zn(2)-C6 fungal-type DNA-binding domain"/>
    <property type="match status" value="1"/>
</dbReference>
<dbReference type="AlphaFoldDB" id="A0A317W0Z2"/>
<comment type="caution">
    <text evidence="7">The sequence shown here is derived from an EMBL/GenBank/DDBJ whole genome shotgun (WGS) entry which is preliminary data.</text>
</comment>
<dbReference type="Proteomes" id="UP000246171">
    <property type="component" value="Unassembled WGS sequence"/>
</dbReference>
<dbReference type="InterPro" id="IPR036864">
    <property type="entry name" value="Zn2-C6_fun-type_DNA-bd_sf"/>
</dbReference>
<evidence type="ECO:0000256" key="2">
    <source>
        <dbReference type="ARBA" id="ARBA00023125"/>
    </source>
</evidence>
<evidence type="ECO:0000313" key="8">
    <source>
        <dbReference type="Proteomes" id="UP000246171"/>
    </source>
</evidence>